<feature type="transmembrane region" description="Helical" evidence="8">
    <location>
        <begin position="20"/>
        <end position="42"/>
    </location>
</feature>
<dbReference type="RefSeq" id="WP_193671079.1">
    <property type="nucleotide sequence ID" value="NZ_JACDTV010000024.1"/>
</dbReference>
<comment type="function">
    <text evidence="8">Catalyzes the phospholipid dependent N-acylation of the N-terminal cysteine of apolipoprotein, the last step in lipoprotein maturation.</text>
</comment>
<comment type="pathway">
    <text evidence="8">Protein modification; lipoprotein biosynthesis (N-acyl transfer).</text>
</comment>
<evidence type="ECO:0000256" key="2">
    <source>
        <dbReference type="ARBA" id="ARBA00022475"/>
    </source>
</evidence>
<dbReference type="Pfam" id="PF00795">
    <property type="entry name" value="CN_hydrolase"/>
    <property type="match status" value="1"/>
</dbReference>
<evidence type="ECO:0000256" key="4">
    <source>
        <dbReference type="ARBA" id="ARBA00022692"/>
    </source>
</evidence>
<comment type="catalytic activity">
    <reaction evidence="8">
        <text>N-terminal S-1,2-diacyl-sn-glyceryl-L-cysteinyl-[lipoprotein] + a glycerophospholipid = N-acyl-S-1,2-diacyl-sn-glyceryl-L-cysteinyl-[lipoprotein] + a 2-acyl-sn-glycero-3-phospholipid + H(+)</text>
        <dbReference type="Rhea" id="RHEA:48228"/>
        <dbReference type="Rhea" id="RHEA-COMP:14681"/>
        <dbReference type="Rhea" id="RHEA-COMP:14684"/>
        <dbReference type="ChEBI" id="CHEBI:15378"/>
        <dbReference type="ChEBI" id="CHEBI:136912"/>
        <dbReference type="ChEBI" id="CHEBI:140656"/>
        <dbReference type="ChEBI" id="CHEBI:140657"/>
        <dbReference type="ChEBI" id="CHEBI:140660"/>
        <dbReference type="EC" id="2.3.1.269"/>
    </reaction>
</comment>
<feature type="transmembrane region" description="Helical" evidence="8">
    <location>
        <begin position="186"/>
        <end position="207"/>
    </location>
</feature>
<keyword evidence="4 8" id="KW-0812">Transmembrane</keyword>
<feature type="transmembrane region" description="Helical" evidence="8">
    <location>
        <begin position="76"/>
        <end position="99"/>
    </location>
</feature>
<comment type="subcellular location">
    <subcellularLocation>
        <location evidence="1 8">Cell membrane</location>
        <topology evidence="1 8">Multi-pass membrane protein</topology>
    </subcellularLocation>
</comment>
<dbReference type="PANTHER" id="PTHR38686">
    <property type="entry name" value="APOLIPOPROTEIN N-ACYLTRANSFERASE"/>
    <property type="match status" value="1"/>
</dbReference>
<protein>
    <recommendedName>
        <fullName evidence="8">Apolipoprotein N-acyltransferase</fullName>
        <shortName evidence="8">ALP N-acyltransferase</shortName>
        <ecNumber evidence="8">2.3.1.269</ecNumber>
    </recommendedName>
</protein>
<accession>A0ABS2MEF5</accession>
<dbReference type="InterPro" id="IPR036526">
    <property type="entry name" value="C-N_Hydrolase_sf"/>
</dbReference>
<dbReference type="CDD" id="cd07571">
    <property type="entry name" value="ALP_N-acyl_transferase"/>
    <property type="match status" value="1"/>
</dbReference>
<feature type="transmembrane region" description="Helical" evidence="8">
    <location>
        <begin position="49"/>
        <end position="70"/>
    </location>
</feature>
<sequence>MRQARIRGWGCATVGGALTAFAFAPWSLAWLAPVGIAALVLAVQRQGPVGGGLAGGAYGVVFFGMTLWWLSESIAVAAWSAIVLTQAVWLVATGVAMTLVRDLPAWPIWTALVWTTVETARSLVPWGGVPWGRLGYTAVDAPWSGVLAVGGVAGAGTLVVLMGAAAANLVMAVARRRNGRGLTRPMVATTAGVGVMVWVVLDAAAVGGRLGVQEQGRARVAVVQGGVPGDGTQVAVNHRQVTLNQLKQTRDVLASPGPSSAAPDFVLWPENATAVDPSVDPTAGALLDTAVREAGAPVLVGAIVDGPSPSLALNQAIVWTARGPGARYTKQHLVPFGEYVPFRAIAEQVSSRVAAIQRDMVEGGDAAPLQVAGRRIAAALCFDIAYDDVLREQVDQGADLVTVQTSNAMFLRTAQLEQQWDVTRARAVEVGRGVVVASLNGISGAIGPDGRVIERLPSRESRGSLVEVPTTSGVTPAVRLGPWPGRAAGLLAVVAVGVALGRRRSPMQEKS</sequence>
<evidence type="ECO:0000256" key="6">
    <source>
        <dbReference type="ARBA" id="ARBA00023136"/>
    </source>
</evidence>
<evidence type="ECO:0000256" key="3">
    <source>
        <dbReference type="ARBA" id="ARBA00022679"/>
    </source>
</evidence>
<comment type="caution">
    <text evidence="8">Lacks conserved residue(s) required for the propagation of feature annotation.</text>
</comment>
<dbReference type="NCBIfam" id="TIGR00546">
    <property type="entry name" value="lnt"/>
    <property type="match status" value="1"/>
</dbReference>
<dbReference type="Gene3D" id="3.60.110.10">
    <property type="entry name" value="Carbon-nitrogen hydrolase"/>
    <property type="match status" value="1"/>
</dbReference>
<dbReference type="PROSITE" id="PS50263">
    <property type="entry name" value="CN_HYDROLASE"/>
    <property type="match status" value="1"/>
</dbReference>
<dbReference type="Pfam" id="PF20154">
    <property type="entry name" value="LNT_N"/>
    <property type="match status" value="1"/>
</dbReference>
<dbReference type="EMBL" id="JAFBBZ010000001">
    <property type="protein sequence ID" value="MBM7509535.1"/>
    <property type="molecule type" value="Genomic_DNA"/>
</dbReference>
<feature type="domain" description="CN hydrolase" evidence="9">
    <location>
        <begin position="218"/>
        <end position="470"/>
    </location>
</feature>
<keyword evidence="2 8" id="KW-1003">Cell membrane</keyword>
<evidence type="ECO:0000259" key="9">
    <source>
        <dbReference type="PROSITE" id="PS50263"/>
    </source>
</evidence>
<keyword evidence="3 8" id="KW-0808">Transferase</keyword>
<dbReference type="EC" id="2.3.1.269" evidence="8"/>
<feature type="transmembrane region" description="Helical" evidence="8">
    <location>
        <begin position="146"/>
        <end position="174"/>
    </location>
</feature>
<dbReference type="SUPFAM" id="SSF56317">
    <property type="entry name" value="Carbon-nitrogen hydrolase"/>
    <property type="match status" value="1"/>
</dbReference>
<proteinExistence type="inferred from homology"/>
<keyword evidence="6 8" id="KW-0472">Membrane</keyword>
<dbReference type="InterPro" id="IPR003010">
    <property type="entry name" value="C-N_Hydrolase"/>
</dbReference>
<evidence type="ECO:0000313" key="11">
    <source>
        <dbReference type="Proteomes" id="UP000732378"/>
    </source>
</evidence>
<comment type="similarity">
    <text evidence="8">Belongs to the CN hydrolase family. Apolipoprotein N-acyltransferase subfamily.</text>
</comment>
<evidence type="ECO:0000256" key="7">
    <source>
        <dbReference type="ARBA" id="ARBA00023315"/>
    </source>
</evidence>
<evidence type="ECO:0000256" key="8">
    <source>
        <dbReference type="HAMAP-Rule" id="MF_01148"/>
    </source>
</evidence>
<dbReference type="InterPro" id="IPR045378">
    <property type="entry name" value="LNT_N"/>
</dbReference>
<dbReference type="HAMAP" id="MF_01148">
    <property type="entry name" value="Lnt"/>
    <property type="match status" value="1"/>
</dbReference>
<organism evidence="10 11">
    <name type="scientific">Nocardioides salarius</name>
    <dbReference type="NCBI Taxonomy" id="374513"/>
    <lineage>
        <taxon>Bacteria</taxon>
        <taxon>Bacillati</taxon>
        <taxon>Actinomycetota</taxon>
        <taxon>Actinomycetes</taxon>
        <taxon>Propionibacteriales</taxon>
        <taxon>Nocardioidaceae</taxon>
        <taxon>Nocardioides</taxon>
    </lineage>
</organism>
<name>A0ABS2MEF5_9ACTN</name>
<evidence type="ECO:0000313" key="10">
    <source>
        <dbReference type="EMBL" id="MBM7509535.1"/>
    </source>
</evidence>
<keyword evidence="5 8" id="KW-1133">Transmembrane helix</keyword>
<evidence type="ECO:0000256" key="5">
    <source>
        <dbReference type="ARBA" id="ARBA00022989"/>
    </source>
</evidence>
<gene>
    <name evidence="8" type="primary">lnt</name>
    <name evidence="10" type="ORF">JOE61_003349</name>
</gene>
<dbReference type="GO" id="GO:0016746">
    <property type="term" value="F:acyltransferase activity"/>
    <property type="evidence" value="ECO:0007669"/>
    <property type="project" value="UniProtKB-KW"/>
</dbReference>
<evidence type="ECO:0000256" key="1">
    <source>
        <dbReference type="ARBA" id="ARBA00004651"/>
    </source>
</evidence>
<dbReference type="Proteomes" id="UP000732378">
    <property type="component" value="Unassembled WGS sequence"/>
</dbReference>
<reference evidence="10 11" key="1">
    <citation type="submission" date="2021-01" db="EMBL/GenBank/DDBJ databases">
        <title>Sequencing the genomes of 1000 actinobacteria strains.</title>
        <authorList>
            <person name="Klenk H.-P."/>
        </authorList>
    </citation>
    <scope>NUCLEOTIDE SEQUENCE [LARGE SCALE GENOMIC DNA]</scope>
    <source>
        <strain evidence="10 11">DSM 18239</strain>
    </source>
</reference>
<dbReference type="InterPro" id="IPR004563">
    <property type="entry name" value="Apolipo_AcylTrfase"/>
</dbReference>
<keyword evidence="7 8" id="KW-0012">Acyltransferase</keyword>
<dbReference type="PANTHER" id="PTHR38686:SF1">
    <property type="entry name" value="APOLIPOPROTEIN N-ACYLTRANSFERASE"/>
    <property type="match status" value="1"/>
</dbReference>
<keyword evidence="11" id="KW-1185">Reference proteome</keyword>
<comment type="caution">
    <text evidence="10">The sequence shown here is derived from an EMBL/GenBank/DDBJ whole genome shotgun (WGS) entry which is preliminary data.</text>
</comment>